<evidence type="ECO:0000313" key="4">
    <source>
        <dbReference type="Proteomes" id="UP000199321"/>
    </source>
</evidence>
<dbReference type="InterPro" id="IPR027574">
    <property type="entry name" value="Thiaminase_II"/>
</dbReference>
<dbReference type="InterPro" id="IPR004305">
    <property type="entry name" value="Thiaminase-2/PQQC"/>
</dbReference>
<evidence type="ECO:0000259" key="2">
    <source>
        <dbReference type="Pfam" id="PF03070"/>
    </source>
</evidence>
<evidence type="ECO:0000256" key="1">
    <source>
        <dbReference type="RuleBase" id="RU363093"/>
    </source>
</evidence>
<dbReference type="EMBL" id="FNBA01000008">
    <property type="protein sequence ID" value="SDF18790.1"/>
    <property type="molecule type" value="Genomic_DNA"/>
</dbReference>
<keyword evidence="1" id="KW-0784">Thiamine biosynthesis</keyword>
<name>A0A1G7J1K2_9FLAO</name>
<dbReference type="Pfam" id="PF03070">
    <property type="entry name" value="TENA_THI-4"/>
    <property type="match status" value="1"/>
</dbReference>
<dbReference type="EC" id="3.5.99.2" evidence="1"/>
<organism evidence="3 4">
    <name type="scientific">Ulvibacter litoralis</name>
    <dbReference type="NCBI Taxonomy" id="227084"/>
    <lineage>
        <taxon>Bacteria</taxon>
        <taxon>Pseudomonadati</taxon>
        <taxon>Bacteroidota</taxon>
        <taxon>Flavobacteriia</taxon>
        <taxon>Flavobacteriales</taxon>
        <taxon>Flavobacteriaceae</taxon>
        <taxon>Ulvibacter</taxon>
    </lineage>
</organism>
<dbReference type="OrthoDB" id="34166at2"/>
<dbReference type="CDD" id="cd19365">
    <property type="entry name" value="TenA_C-like"/>
    <property type="match status" value="1"/>
</dbReference>
<dbReference type="PANTHER" id="PTHR43198:SF2">
    <property type="entry name" value="SI:CH1073-67J19.1-RELATED"/>
    <property type="match status" value="1"/>
</dbReference>
<reference evidence="3 4" key="1">
    <citation type="submission" date="2016-10" db="EMBL/GenBank/DDBJ databases">
        <authorList>
            <person name="de Groot N.N."/>
        </authorList>
    </citation>
    <scope>NUCLEOTIDE SEQUENCE [LARGE SCALE GENOMIC DNA]</scope>
    <source>
        <strain evidence="3 4">DSM 16195</strain>
    </source>
</reference>
<dbReference type="RefSeq" id="WP_093145317.1">
    <property type="nucleotide sequence ID" value="NZ_BMWO01000006.1"/>
</dbReference>
<sequence length="219" mass="25075">MNWSTNAWEHIKPIYNSIVKMPFITELREGTLPVEKFQFYMAQDSHYLEHFGRSLAIIASRIQEVTDMLAFIKFAEGAIVVENALHESYFKEFNLTGKGNMQPACHHYVHSLKSTATLASVEVAVAAVLPCFWIYREVGTFIYENQNTAANPYKKWIDTYAGDDFDVLVKQAIEIADRLASKCTTAQQQAMTDAFCTSSHLEFQFWDAAYTLRTWEDSL</sequence>
<accession>A0A1G7J1K2</accession>
<dbReference type="GO" id="GO:0009229">
    <property type="term" value="P:thiamine diphosphate biosynthetic process"/>
    <property type="evidence" value="ECO:0007669"/>
    <property type="project" value="UniProtKB-UniPathway"/>
</dbReference>
<comment type="similarity">
    <text evidence="1">Belongs to the TenA family.</text>
</comment>
<dbReference type="STRING" id="227084.SAMN05421855_10842"/>
<keyword evidence="4" id="KW-1185">Reference proteome</keyword>
<comment type="pathway">
    <text evidence="1">Cofactor biosynthesis; thiamine diphosphate biosynthesis.</text>
</comment>
<comment type="catalytic activity">
    <reaction evidence="1">
        <text>4-amino-5-aminomethyl-2-methylpyrimidine + H2O = 4-amino-5-hydroxymethyl-2-methylpyrimidine + NH4(+)</text>
        <dbReference type="Rhea" id="RHEA:31799"/>
        <dbReference type="ChEBI" id="CHEBI:15377"/>
        <dbReference type="ChEBI" id="CHEBI:16892"/>
        <dbReference type="ChEBI" id="CHEBI:28938"/>
        <dbReference type="ChEBI" id="CHEBI:63416"/>
        <dbReference type="EC" id="3.5.99.2"/>
    </reaction>
</comment>
<evidence type="ECO:0000313" key="3">
    <source>
        <dbReference type="EMBL" id="SDF18790.1"/>
    </source>
</evidence>
<dbReference type="GO" id="GO:0050334">
    <property type="term" value="F:thiaminase activity"/>
    <property type="evidence" value="ECO:0007669"/>
    <property type="project" value="UniProtKB-EC"/>
</dbReference>
<comment type="catalytic activity">
    <reaction evidence="1">
        <text>thiamine + H2O = 5-(2-hydroxyethyl)-4-methylthiazole + 4-amino-5-hydroxymethyl-2-methylpyrimidine + H(+)</text>
        <dbReference type="Rhea" id="RHEA:17509"/>
        <dbReference type="ChEBI" id="CHEBI:15377"/>
        <dbReference type="ChEBI" id="CHEBI:15378"/>
        <dbReference type="ChEBI" id="CHEBI:16892"/>
        <dbReference type="ChEBI" id="CHEBI:17957"/>
        <dbReference type="ChEBI" id="CHEBI:18385"/>
        <dbReference type="EC" id="3.5.99.2"/>
    </reaction>
</comment>
<dbReference type="GO" id="GO:0005829">
    <property type="term" value="C:cytosol"/>
    <property type="evidence" value="ECO:0007669"/>
    <property type="project" value="TreeGrafter"/>
</dbReference>
<dbReference type="AlphaFoldDB" id="A0A1G7J1K2"/>
<dbReference type="GO" id="GO:0009228">
    <property type="term" value="P:thiamine biosynthetic process"/>
    <property type="evidence" value="ECO:0007669"/>
    <property type="project" value="UniProtKB-KW"/>
</dbReference>
<dbReference type="Proteomes" id="UP000199321">
    <property type="component" value="Unassembled WGS sequence"/>
</dbReference>
<feature type="domain" description="Thiaminase-2/PQQC" evidence="2">
    <location>
        <begin position="8"/>
        <end position="211"/>
    </location>
</feature>
<comment type="function">
    <text evidence="1">Catalyzes an amino-pyrimidine hydrolysis reaction at the C5' of the pyrimidine moiety of thiamine compounds, a reaction that is part of a thiamine salvage pathway.</text>
</comment>
<dbReference type="SUPFAM" id="SSF48613">
    <property type="entry name" value="Heme oxygenase-like"/>
    <property type="match status" value="1"/>
</dbReference>
<dbReference type="PANTHER" id="PTHR43198">
    <property type="entry name" value="BIFUNCTIONAL TH2 PROTEIN"/>
    <property type="match status" value="1"/>
</dbReference>
<dbReference type="NCBIfam" id="TIGR04306">
    <property type="entry name" value="salvage_TenA"/>
    <property type="match status" value="1"/>
</dbReference>
<dbReference type="InterPro" id="IPR016084">
    <property type="entry name" value="Haem_Oase-like_multi-hlx"/>
</dbReference>
<proteinExistence type="inferred from homology"/>
<dbReference type="InterPro" id="IPR050967">
    <property type="entry name" value="Thiamine_Salvage_TenA"/>
</dbReference>
<dbReference type="Gene3D" id="1.20.910.10">
    <property type="entry name" value="Heme oxygenase-like"/>
    <property type="match status" value="1"/>
</dbReference>
<dbReference type="UniPathway" id="UPA00060"/>
<gene>
    <name evidence="3" type="ORF">SAMN05421855_10842</name>
</gene>
<keyword evidence="1" id="KW-0378">Hydrolase</keyword>
<protein>
    <recommendedName>
        <fullName evidence="1">Aminopyrimidine aminohydrolase</fullName>
        <ecNumber evidence="1">3.5.99.2</ecNumber>
    </recommendedName>
</protein>